<name>A0A382QFM1_9ZZZZ</name>
<reference evidence="1" key="1">
    <citation type="submission" date="2018-05" db="EMBL/GenBank/DDBJ databases">
        <authorList>
            <person name="Lanie J.A."/>
            <person name="Ng W.-L."/>
            <person name="Kazmierczak K.M."/>
            <person name="Andrzejewski T.M."/>
            <person name="Davidsen T.M."/>
            <person name="Wayne K.J."/>
            <person name="Tettelin H."/>
            <person name="Glass J.I."/>
            <person name="Rusch D."/>
            <person name="Podicherti R."/>
            <person name="Tsui H.-C.T."/>
            <person name="Winkler M.E."/>
        </authorList>
    </citation>
    <scope>NUCLEOTIDE SEQUENCE</scope>
</reference>
<sequence>NDILEKDRCFDNMFKRPKKTKIAII</sequence>
<dbReference type="AlphaFoldDB" id="A0A382QFM1"/>
<organism evidence="1">
    <name type="scientific">marine metagenome</name>
    <dbReference type="NCBI Taxonomy" id="408172"/>
    <lineage>
        <taxon>unclassified sequences</taxon>
        <taxon>metagenomes</taxon>
        <taxon>ecological metagenomes</taxon>
    </lineage>
</organism>
<dbReference type="EMBL" id="UINC01114135">
    <property type="protein sequence ID" value="SVC84236.1"/>
    <property type="molecule type" value="Genomic_DNA"/>
</dbReference>
<proteinExistence type="predicted"/>
<accession>A0A382QFM1</accession>
<gene>
    <name evidence="1" type="ORF">METZ01_LOCUS337090</name>
</gene>
<evidence type="ECO:0000313" key="1">
    <source>
        <dbReference type="EMBL" id="SVC84236.1"/>
    </source>
</evidence>
<protein>
    <submittedName>
        <fullName evidence="1">Uncharacterized protein</fullName>
    </submittedName>
</protein>
<feature type="non-terminal residue" evidence="1">
    <location>
        <position position="1"/>
    </location>
</feature>